<keyword evidence="3" id="KW-0812">Transmembrane</keyword>
<dbReference type="GeneID" id="115462623"/>
<feature type="signal peptide" evidence="1">
    <location>
        <begin position="1"/>
        <end position="20"/>
    </location>
</feature>
<evidence type="ECO:0000313" key="3">
    <source>
        <dbReference type="RefSeq" id="XP_030048479.1"/>
    </source>
</evidence>
<name>A0A6P7XE51_9AMPH</name>
<gene>
    <name evidence="3" type="primary">TMEM156</name>
</gene>
<reference evidence="3" key="1">
    <citation type="submission" date="2025-08" db="UniProtKB">
        <authorList>
            <consortium name="RefSeq"/>
        </authorList>
    </citation>
    <scope>IDENTIFICATION</scope>
</reference>
<dbReference type="CTD" id="80008"/>
<evidence type="ECO:0000256" key="1">
    <source>
        <dbReference type="SAM" id="SignalP"/>
    </source>
</evidence>
<protein>
    <submittedName>
        <fullName evidence="3">Transmembrane protein 156 isoform X2</fullName>
    </submittedName>
</protein>
<accession>A0A6P7XE51</accession>
<feature type="chain" id="PRO_5027595710" evidence="1">
    <location>
        <begin position="21"/>
        <end position="283"/>
    </location>
</feature>
<dbReference type="InterPro" id="IPR029374">
    <property type="entry name" value="TMEM156"/>
</dbReference>
<dbReference type="Pfam" id="PF15106">
    <property type="entry name" value="TMEM156"/>
    <property type="match status" value="1"/>
</dbReference>
<dbReference type="AlphaFoldDB" id="A0A6P7XE51"/>
<dbReference type="PANTHER" id="PTHR14788:SF5">
    <property type="entry name" value="TRANSMEMBRANE PROTEIN 156"/>
    <property type="match status" value="1"/>
</dbReference>
<proteinExistence type="predicted"/>
<evidence type="ECO:0000313" key="2">
    <source>
        <dbReference type="Proteomes" id="UP000515156"/>
    </source>
</evidence>
<dbReference type="RefSeq" id="XP_030048479.1">
    <property type="nucleotide sequence ID" value="XM_030192619.1"/>
</dbReference>
<keyword evidence="2" id="KW-1185">Reference proteome</keyword>
<sequence length="283" mass="31926">MTKAALAKLLTAIIIMFVLCLPELFKTHQEIIVAMTCKDICSSDNITYVLSSFNISFVCFLQQGTQNDTVYLKVYVNQSHATSGNITNLCRKTRNDSQTSSQWFACVSKRSVYTLYQDLKSQALKVKGSLELEAKHIRPLYKHWDFTVSYAKEQRQPLNHVLLEIHIGESAAQNGGTGKESTNFSWGTRVGEDQKGHISISLKLESPVPFWRNKKSSAPLQIEYRFSPVTLQEHEYGKSTEPRSAKEVHLPWGKAKQRHSSASSQIKCVLLPISEQDHSACTE</sequence>
<keyword evidence="3" id="KW-0472">Membrane</keyword>
<keyword evidence="1" id="KW-0732">Signal</keyword>
<organism evidence="2 3">
    <name type="scientific">Microcaecilia unicolor</name>
    <dbReference type="NCBI Taxonomy" id="1415580"/>
    <lineage>
        <taxon>Eukaryota</taxon>
        <taxon>Metazoa</taxon>
        <taxon>Chordata</taxon>
        <taxon>Craniata</taxon>
        <taxon>Vertebrata</taxon>
        <taxon>Euteleostomi</taxon>
        <taxon>Amphibia</taxon>
        <taxon>Gymnophiona</taxon>
        <taxon>Siphonopidae</taxon>
        <taxon>Microcaecilia</taxon>
    </lineage>
</organism>
<dbReference type="Proteomes" id="UP000515156">
    <property type="component" value="Chromosome 2"/>
</dbReference>
<dbReference type="PANTHER" id="PTHR14788">
    <property type="entry name" value="TRANSMEMBRANE PROTEIN 156"/>
    <property type="match status" value="1"/>
</dbReference>